<dbReference type="InterPro" id="IPR036291">
    <property type="entry name" value="NAD(P)-bd_dom_sf"/>
</dbReference>
<feature type="transmembrane region" description="Helical" evidence="1">
    <location>
        <begin position="16"/>
        <end position="33"/>
    </location>
</feature>
<feature type="domain" description="RCK N-terminal" evidence="3">
    <location>
        <begin position="111"/>
        <end position="193"/>
    </location>
</feature>
<sequence>MKGSDTHSLFSQKERFTLIVLGGLAFLFGVIGYHQHLSAIKQAATFSDLAYLSVNLFFMQFTEKGPLPISLDIARWLAPATLSYTLIKTAMGLMTSRLQKLKFRHLKDHAVIVGVDEHSAQVALSFREKGLVTLAVDKNEQNKYWGHLRKNGVFTFVVNPSDQSLLQAVNIKQAKYLFVATQSDATNLKVTYDTHHIKQSSSSKSLLETVCQIHNRSLRYALYNRPLFTTNHPNHNTRLVDYNAIAARWLLNEYGPHKLIDSFATASSLKIVILGSDKIYIDLIIKLASLGLYQSAEHLHVALIHKDALSLRKLLVSQASAVNELITFEAIEVDGYEDLSYAARVQNICPDLIYLCEQQTDQKVLAIQQLIDNSFQGQIVVCELENQSTFKWLEDEFKHQQNIKFAKINTATCDYNNVFENKLDALAKAIHDDYVHQQLANGDSPSQNSSLVDWSALPEILKDANRNQADHVLIKCQYLTNSSSPSVEEVQSALTQDKKLVLAQMEHRRWLAEKKLAGWRYTEGSKNPAKKLSPSLIEWDALSEAEKQKDIATIDQLPELIKLMY</sequence>
<comment type="caution">
    <text evidence="4">The sequence shown here is derived from an EMBL/GenBank/DDBJ whole genome shotgun (WGS) entry which is preliminary data.</text>
</comment>
<dbReference type="InterPro" id="IPR003032">
    <property type="entry name" value="Ryanodine_rcpt"/>
</dbReference>
<keyword evidence="5" id="KW-1185">Reference proteome</keyword>
<evidence type="ECO:0000259" key="3">
    <source>
        <dbReference type="Pfam" id="PF02254"/>
    </source>
</evidence>
<dbReference type="SUPFAM" id="SSF51735">
    <property type="entry name" value="NAD(P)-binding Rossmann-fold domains"/>
    <property type="match status" value="1"/>
</dbReference>
<dbReference type="RefSeq" id="WP_235311077.1">
    <property type="nucleotide sequence ID" value="NZ_JAKGAS010000002.1"/>
</dbReference>
<organism evidence="4 5">
    <name type="scientific">Paraglaciecola algarum</name>
    <dbReference type="NCBI Taxonomy" id="3050085"/>
    <lineage>
        <taxon>Bacteria</taxon>
        <taxon>Pseudomonadati</taxon>
        <taxon>Pseudomonadota</taxon>
        <taxon>Gammaproteobacteria</taxon>
        <taxon>Alteromonadales</taxon>
        <taxon>Alteromonadaceae</taxon>
        <taxon>Paraglaciecola</taxon>
    </lineage>
</organism>
<dbReference type="PANTHER" id="PTHR43833:SF11">
    <property type="entry name" value="VOLTAGE-GATED POTASSIUM CHANNEL KCH"/>
    <property type="match status" value="1"/>
</dbReference>
<keyword evidence="1" id="KW-0812">Transmembrane</keyword>
<dbReference type="InterPro" id="IPR050721">
    <property type="entry name" value="Trk_Ktr_HKT_K-transport"/>
</dbReference>
<dbReference type="EMBL" id="JAKGAS010000002">
    <property type="protein sequence ID" value="MCF2947556.1"/>
    <property type="molecule type" value="Genomic_DNA"/>
</dbReference>
<dbReference type="Gene3D" id="3.40.50.720">
    <property type="entry name" value="NAD(P)-binding Rossmann-like Domain"/>
    <property type="match status" value="1"/>
</dbReference>
<evidence type="ECO:0000313" key="4">
    <source>
        <dbReference type="EMBL" id="MCF2947556.1"/>
    </source>
</evidence>
<dbReference type="PANTHER" id="PTHR43833">
    <property type="entry name" value="POTASSIUM CHANNEL PROTEIN 2-RELATED-RELATED"/>
    <property type="match status" value="1"/>
</dbReference>
<dbReference type="Pfam" id="PF02254">
    <property type="entry name" value="TrkA_N"/>
    <property type="match status" value="1"/>
</dbReference>
<evidence type="ECO:0000259" key="2">
    <source>
        <dbReference type="Pfam" id="PF02026"/>
    </source>
</evidence>
<keyword evidence="1" id="KW-0472">Membrane</keyword>
<gene>
    <name evidence="4" type="ORF">L0668_05510</name>
</gene>
<accession>A0ABS9D3U3</accession>
<proteinExistence type="predicted"/>
<evidence type="ECO:0000256" key="1">
    <source>
        <dbReference type="SAM" id="Phobius"/>
    </source>
</evidence>
<reference evidence="4 5" key="1">
    <citation type="submission" date="2022-01" db="EMBL/GenBank/DDBJ databases">
        <title>Paraglaciecola sp. G1-23.</title>
        <authorList>
            <person name="Jin M.S."/>
            <person name="Han D.M."/>
            <person name="Kim H.M."/>
            <person name="Jeon C.O."/>
        </authorList>
    </citation>
    <scope>NUCLEOTIDE SEQUENCE [LARGE SCALE GENOMIC DNA]</scope>
    <source>
        <strain evidence="4 5">G1-23</strain>
    </source>
</reference>
<evidence type="ECO:0000313" key="5">
    <source>
        <dbReference type="Proteomes" id="UP001521137"/>
    </source>
</evidence>
<name>A0ABS9D3U3_9ALTE</name>
<dbReference type="Pfam" id="PF02026">
    <property type="entry name" value="RyR"/>
    <property type="match status" value="1"/>
</dbReference>
<dbReference type="Gene3D" id="6.20.350.10">
    <property type="match status" value="2"/>
</dbReference>
<dbReference type="InterPro" id="IPR003148">
    <property type="entry name" value="RCK_N"/>
</dbReference>
<feature type="domain" description="Ryanodine receptor Ryr" evidence="2">
    <location>
        <begin position="501"/>
        <end position="557"/>
    </location>
</feature>
<keyword evidence="1" id="KW-1133">Transmembrane helix</keyword>
<dbReference type="Proteomes" id="UP001521137">
    <property type="component" value="Unassembled WGS sequence"/>
</dbReference>
<protein>
    <submittedName>
        <fullName evidence="4">NAD-binding protein</fullName>
    </submittedName>
</protein>